<organism evidence="2 3">
    <name type="scientific">Amycolatopsis bullii</name>
    <dbReference type="NCBI Taxonomy" id="941987"/>
    <lineage>
        <taxon>Bacteria</taxon>
        <taxon>Bacillati</taxon>
        <taxon>Actinomycetota</taxon>
        <taxon>Actinomycetes</taxon>
        <taxon>Pseudonocardiales</taxon>
        <taxon>Pseudonocardiaceae</taxon>
        <taxon>Amycolatopsis</taxon>
    </lineage>
</organism>
<feature type="region of interest" description="Disordered" evidence="1">
    <location>
        <begin position="35"/>
        <end position="59"/>
    </location>
</feature>
<proteinExistence type="predicted"/>
<comment type="caution">
    <text evidence="2">The sequence shown here is derived from an EMBL/GenBank/DDBJ whole genome shotgun (WGS) entry which is preliminary data.</text>
</comment>
<sequence>MKTFGYIFLPHLQRNFFSAAPIPWPVFAPAREPVSGHRPQWTARREARAPGRAGHDGGMKLGQLAATARDLFSARLVYGDPVERDGTVVIPAAAVRRRWWR</sequence>
<gene>
    <name evidence="2" type="ORF">GCM10017567_07560</name>
</gene>
<evidence type="ECO:0000313" key="2">
    <source>
        <dbReference type="EMBL" id="GHF95507.1"/>
    </source>
</evidence>
<dbReference type="EMBL" id="BNAW01000002">
    <property type="protein sequence ID" value="GHF95507.1"/>
    <property type="molecule type" value="Genomic_DNA"/>
</dbReference>
<accession>A0ABQ3K1F8</accession>
<feature type="compositionally biased region" description="Basic and acidic residues" evidence="1">
    <location>
        <begin position="43"/>
        <end position="58"/>
    </location>
</feature>
<protein>
    <submittedName>
        <fullName evidence="2">Uncharacterized protein</fullName>
    </submittedName>
</protein>
<reference evidence="3" key="1">
    <citation type="journal article" date="2019" name="Int. J. Syst. Evol. Microbiol.">
        <title>The Global Catalogue of Microorganisms (GCM) 10K type strain sequencing project: providing services to taxonomists for standard genome sequencing and annotation.</title>
        <authorList>
            <consortium name="The Broad Institute Genomics Platform"/>
            <consortium name="The Broad Institute Genome Sequencing Center for Infectious Disease"/>
            <person name="Wu L."/>
            <person name="Ma J."/>
        </authorList>
    </citation>
    <scope>NUCLEOTIDE SEQUENCE [LARGE SCALE GENOMIC DNA]</scope>
    <source>
        <strain evidence="3">CGMCC 4.7680</strain>
    </source>
</reference>
<evidence type="ECO:0000313" key="3">
    <source>
        <dbReference type="Proteomes" id="UP000649955"/>
    </source>
</evidence>
<name>A0ABQ3K1F8_9PSEU</name>
<keyword evidence="3" id="KW-1185">Reference proteome</keyword>
<evidence type="ECO:0000256" key="1">
    <source>
        <dbReference type="SAM" id="MobiDB-lite"/>
    </source>
</evidence>
<dbReference type="Proteomes" id="UP000649955">
    <property type="component" value="Unassembled WGS sequence"/>
</dbReference>